<gene>
    <name evidence="1" type="ORF">QAD02_013615</name>
</gene>
<reference evidence="1" key="1">
    <citation type="submission" date="2023-04" db="EMBL/GenBank/DDBJ databases">
        <title>A chromosome-level genome assembly of the parasitoid wasp Eretmocerus hayati.</title>
        <authorList>
            <person name="Zhong Y."/>
            <person name="Liu S."/>
            <person name="Liu Y."/>
        </authorList>
    </citation>
    <scope>NUCLEOTIDE SEQUENCE</scope>
    <source>
        <strain evidence="1">ZJU_SS_LIU_2023</strain>
    </source>
</reference>
<evidence type="ECO:0000313" key="1">
    <source>
        <dbReference type="EMBL" id="KAJ8677828.1"/>
    </source>
</evidence>
<accession>A0ACC2P2Y1</accession>
<proteinExistence type="predicted"/>
<dbReference type="EMBL" id="CM056742">
    <property type="protein sequence ID" value="KAJ8677828.1"/>
    <property type="molecule type" value="Genomic_DNA"/>
</dbReference>
<protein>
    <submittedName>
        <fullName evidence="1">Uncharacterized protein</fullName>
    </submittedName>
</protein>
<name>A0ACC2P2Y1_9HYME</name>
<evidence type="ECO:0000313" key="2">
    <source>
        <dbReference type="Proteomes" id="UP001239111"/>
    </source>
</evidence>
<dbReference type="Proteomes" id="UP001239111">
    <property type="component" value="Chromosome 2"/>
</dbReference>
<organism evidence="1 2">
    <name type="scientific">Eretmocerus hayati</name>
    <dbReference type="NCBI Taxonomy" id="131215"/>
    <lineage>
        <taxon>Eukaryota</taxon>
        <taxon>Metazoa</taxon>
        <taxon>Ecdysozoa</taxon>
        <taxon>Arthropoda</taxon>
        <taxon>Hexapoda</taxon>
        <taxon>Insecta</taxon>
        <taxon>Pterygota</taxon>
        <taxon>Neoptera</taxon>
        <taxon>Endopterygota</taxon>
        <taxon>Hymenoptera</taxon>
        <taxon>Apocrita</taxon>
        <taxon>Proctotrupomorpha</taxon>
        <taxon>Chalcidoidea</taxon>
        <taxon>Aphelinidae</taxon>
        <taxon>Aphelininae</taxon>
        <taxon>Eretmocerus</taxon>
    </lineage>
</organism>
<keyword evidence="2" id="KW-1185">Reference proteome</keyword>
<comment type="caution">
    <text evidence="1">The sequence shown here is derived from an EMBL/GenBank/DDBJ whole genome shotgun (WGS) entry which is preliminary data.</text>
</comment>
<sequence length="586" mass="66747">MQQGVKYGSDVFRALKLAEGGFLTPEKEFLIIGMKALKEVLANKSELCTEADIACLESVGDRLSQLLSKVEERDPPLIGYGFPGAIESLHQSQINADSSRILQRSENPSGTNRLMSFDDSVDNAMDPLEKFTTLTTDVMSPPQGRICRREKGAIGSKLKGRASQALPGQINQYESVGRFLDDSKAQFGTTGGLASVKAEMRVIRQERNEKAAAYGHRVQKMYNKLLSAYDTDQDLEKWEKRRCKSRAATFALDQFIYGLLEPLQHHVEAGHPETLYEAISDASKIEIETDARRQIDVAEQSRDAEGTLKEIDNRHNLKLSRKFEALQSGSKFHKQNNLIGFPTFPSNQPVENHSIVPLRNKWLTNMSDTPLPQEVRNILSLGETFNFTVPLQKSLVFEFLKGSERFLTRYQDIFYTDFVRNDLIKSLDHYLKNSNRVSYQDRIIFNSIKKTSKFLKDNPNLLVTKADKGNSTVIISKDEYKRKMLDMLSDPKYYRKIEDNPLKSLTKSMEKLIATWRSKKALEDLCFKSVSEKLDNFRLGKQVDTGISVETFTISQNKQRQRMIHVIEQVNESITDRSCPRRAIES</sequence>